<dbReference type="InterPro" id="IPR005119">
    <property type="entry name" value="LysR_subst-bd"/>
</dbReference>
<dbReference type="Gene3D" id="3.40.190.10">
    <property type="entry name" value="Periplasmic binding protein-like II"/>
    <property type="match status" value="2"/>
</dbReference>
<dbReference type="AlphaFoldDB" id="A0A516GV80"/>
<dbReference type="Gene3D" id="1.10.10.10">
    <property type="entry name" value="Winged helix-like DNA-binding domain superfamily/Winged helix DNA-binding domain"/>
    <property type="match status" value="1"/>
</dbReference>
<keyword evidence="4" id="KW-0804">Transcription</keyword>
<evidence type="ECO:0000256" key="1">
    <source>
        <dbReference type="ARBA" id="ARBA00009437"/>
    </source>
</evidence>
<dbReference type="InterPro" id="IPR036388">
    <property type="entry name" value="WH-like_DNA-bd_sf"/>
</dbReference>
<dbReference type="PANTHER" id="PTHR30346:SF17">
    <property type="entry name" value="LYSR FAMILY TRANSCRIPTIONAL REGULATOR"/>
    <property type="match status" value="1"/>
</dbReference>
<dbReference type="Pfam" id="PF00126">
    <property type="entry name" value="HTH_1"/>
    <property type="match status" value="1"/>
</dbReference>
<dbReference type="GO" id="GO:0032993">
    <property type="term" value="C:protein-DNA complex"/>
    <property type="evidence" value="ECO:0007669"/>
    <property type="project" value="TreeGrafter"/>
</dbReference>
<evidence type="ECO:0000256" key="3">
    <source>
        <dbReference type="ARBA" id="ARBA00023125"/>
    </source>
</evidence>
<evidence type="ECO:0000256" key="2">
    <source>
        <dbReference type="ARBA" id="ARBA00023015"/>
    </source>
</evidence>
<organism evidence="6 7">
    <name type="scientific">Formosa sediminum</name>
    <dbReference type="NCBI Taxonomy" id="2594004"/>
    <lineage>
        <taxon>Bacteria</taxon>
        <taxon>Pseudomonadati</taxon>
        <taxon>Bacteroidota</taxon>
        <taxon>Flavobacteriia</taxon>
        <taxon>Flavobacteriales</taxon>
        <taxon>Flavobacteriaceae</taxon>
        <taxon>Formosa</taxon>
    </lineage>
</organism>
<dbReference type="PRINTS" id="PR00039">
    <property type="entry name" value="HTHLYSR"/>
</dbReference>
<dbReference type="KEGG" id="fop:FNB79_15875"/>
<dbReference type="InterPro" id="IPR000847">
    <property type="entry name" value="LysR_HTH_N"/>
</dbReference>
<dbReference type="PANTHER" id="PTHR30346">
    <property type="entry name" value="TRANSCRIPTIONAL DUAL REGULATOR HCAR-RELATED"/>
    <property type="match status" value="1"/>
</dbReference>
<evidence type="ECO:0000259" key="5">
    <source>
        <dbReference type="PROSITE" id="PS50931"/>
    </source>
</evidence>
<evidence type="ECO:0000256" key="4">
    <source>
        <dbReference type="ARBA" id="ARBA00023163"/>
    </source>
</evidence>
<dbReference type="FunFam" id="1.10.10.10:FF:000001">
    <property type="entry name" value="LysR family transcriptional regulator"/>
    <property type="match status" value="1"/>
</dbReference>
<dbReference type="Pfam" id="PF03466">
    <property type="entry name" value="LysR_substrate"/>
    <property type="match status" value="1"/>
</dbReference>
<sequence>MELRHLRYFLAVAKELNFTKASEVLCISQPPLSRQIKELENEIGVELFDRSNKKVMLTAAGAYFNQELTKHLQDLEAIVLETKKISEHVNGVYKIGYISSICPETITNLVQFLTQKYPYLNIKLYEVSTVKQILALEQNKLDLGIVRAPLVSTKIDSKLWFKDSYVLIFNANKINKSGDLSEFKNEVFVFFNKDYAPSYYNALLEICAKYGFVPNIVHESNNINSIIQLVRNGLGVSIIPRSLKKSHNYPELSFVDLDCNFTTNVLLAKPRQKDSKITESAVSFLLE</sequence>
<dbReference type="RefSeq" id="WP_143382291.1">
    <property type="nucleotide sequence ID" value="NZ_CP041637.1"/>
</dbReference>
<dbReference type="GO" id="GO:0003677">
    <property type="term" value="F:DNA binding"/>
    <property type="evidence" value="ECO:0007669"/>
    <property type="project" value="UniProtKB-KW"/>
</dbReference>
<dbReference type="GO" id="GO:0003700">
    <property type="term" value="F:DNA-binding transcription factor activity"/>
    <property type="evidence" value="ECO:0007669"/>
    <property type="project" value="InterPro"/>
</dbReference>
<comment type="similarity">
    <text evidence="1">Belongs to the LysR transcriptional regulatory family.</text>
</comment>
<dbReference type="Proteomes" id="UP000319209">
    <property type="component" value="Chromosome"/>
</dbReference>
<dbReference type="SUPFAM" id="SSF53850">
    <property type="entry name" value="Periplasmic binding protein-like II"/>
    <property type="match status" value="1"/>
</dbReference>
<dbReference type="PROSITE" id="PS50931">
    <property type="entry name" value="HTH_LYSR"/>
    <property type="match status" value="1"/>
</dbReference>
<proteinExistence type="inferred from homology"/>
<feature type="domain" description="HTH lysR-type" evidence="5">
    <location>
        <begin position="1"/>
        <end position="58"/>
    </location>
</feature>
<reference evidence="6 7" key="1">
    <citation type="submission" date="2019-07" db="EMBL/GenBank/DDBJ databases">
        <title>Genome sequencing for Formosa sp. PS13.</title>
        <authorList>
            <person name="Park S.-J."/>
        </authorList>
    </citation>
    <scope>NUCLEOTIDE SEQUENCE [LARGE SCALE GENOMIC DNA]</scope>
    <source>
        <strain evidence="6 7">PS13</strain>
    </source>
</reference>
<dbReference type="OrthoDB" id="9803735at2"/>
<keyword evidence="2" id="KW-0805">Transcription regulation</keyword>
<evidence type="ECO:0000313" key="6">
    <source>
        <dbReference type="EMBL" id="QDO95385.1"/>
    </source>
</evidence>
<gene>
    <name evidence="6" type="ORF">FNB79_15875</name>
</gene>
<dbReference type="InterPro" id="IPR036390">
    <property type="entry name" value="WH_DNA-bd_sf"/>
</dbReference>
<protein>
    <submittedName>
        <fullName evidence="6">LysR family transcriptional regulator</fullName>
    </submittedName>
</protein>
<evidence type="ECO:0000313" key="7">
    <source>
        <dbReference type="Proteomes" id="UP000319209"/>
    </source>
</evidence>
<dbReference type="SUPFAM" id="SSF46785">
    <property type="entry name" value="Winged helix' DNA-binding domain"/>
    <property type="match status" value="1"/>
</dbReference>
<dbReference type="CDD" id="cd08414">
    <property type="entry name" value="PBP2_LTTR_aromatics_like"/>
    <property type="match status" value="1"/>
</dbReference>
<dbReference type="EMBL" id="CP041637">
    <property type="protein sequence ID" value="QDO95385.1"/>
    <property type="molecule type" value="Genomic_DNA"/>
</dbReference>
<name>A0A516GV80_9FLAO</name>
<keyword evidence="3" id="KW-0238">DNA-binding</keyword>
<accession>A0A516GV80</accession>
<keyword evidence="7" id="KW-1185">Reference proteome</keyword>